<dbReference type="AlphaFoldDB" id="E8T3E8"/>
<dbReference type="OrthoDB" id="9848284at2"/>
<reference evidence="1" key="1">
    <citation type="submission" date="2011-01" db="EMBL/GenBank/DDBJ databases">
        <title>Complete sequence of chromosome of Thermovibrio ammonificans HB-1.</title>
        <authorList>
            <consortium name="US DOE Joint Genome Institute"/>
            <person name="Lucas S."/>
            <person name="Copeland A."/>
            <person name="Lapidus A."/>
            <person name="Cheng J.-F."/>
            <person name="Goodwin L."/>
            <person name="Pitluck S."/>
            <person name="Davenport K."/>
            <person name="Detter J.C."/>
            <person name="Han C."/>
            <person name="Tapia R."/>
            <person name="Land M."/>
            <person name="Hauser L."/>
            <person name="Kyrpides N."/>
            <person name="Ivanova N."/>
            <person name="Ovchinnikova G."/>
            <person name="Vetriani C."/>
            <person name="Woyke T."/>
        </authorList>
    </citation>
    <scope>NUCLEOTIDE SEQUENCE [LARGE SCALE GENOMIC DNA]</scope>
    <source>
        <strain evidence="1">HB-1</strain>
    </source>
</reference>
<evidence type="ECO:0000313" key="1">
    <source>
        <dbReference type="EMBL" id="ADU97280.1"/>
    </source>
</evidence>
<dbReference type="HOGENOM" id="CLU_2157161_0_0_0"/>
<protein>
    <submittedName>
        <fullName evidence="1">Uncharacterized protein</fullName>
    </submittedName>
</protein>
<accession>E8T3E8</accession>
<dbReference type="KEGG" id="tam:Theam_1317"/>
<dbReference type="EMBL" id="CP002444">
    <property type="protein sequence ID" value="ADU97280.1"/>
    <property type="molecule type" value="Genomic_DNA"/>
</dbReference>
<name>E8T3E8_THEA1</name>
<sequence>MSLETKEQSKTKVVLVSLVNGDKVVGVNEGDTATYGKYGNIKVLKYAFLITLDPIRTIAYLDSIEVYYDNIVFLSMLEEGNPIYQEYKEAIKRLSFKNLSERIISSFARYE</sequence>
<keyword evidence="2" id="KW-1185">Reference proteome</keyword>
<dbReference type="RefSeq" id="WP_013538066.1">
    <property type="nucleotide sequence ID" value="NC_014926.1"/>
</dbReference>
<dbReference type="Proteomes" id="UP000006362">
    <property type="component" value="Chromosome"/>
</dbReference>
<organism evidence="1 2">
    <name type="scientific">Thermovibrio ammonificans (strain DSM 15698 / JCM 12110 / HB-1)</name>
    <dbReference type="NCBI Taxonomy" id="648996"/>
    <lineage>
        <taxon>Bacteria</taxon>
        <taxon>Pseudomonadati</taxon>
        <taxon>Aquificota</taxon>
        <taxon>Aquificia</taxon>
        <taxon>Desulfurobacteriales</taxon>
        <taxon>Desulfurobacteriaceae</taxon>
        <taxon>Thermovibrio</taxon>
    </lineage>
</organism>
<proteinExistence type="predicted"/>
<evidence type="ECO:0000313" key="2">
    <source>
        <dbReference type="Proteomes" id="UP000006362"/>
    </source>
</evidence>
<gene>
    <name evidence="1" type="ordered locus">Theam_1317</name>
</gene>
<dbReference type="STRING" id="648996.Theam_1317"/>